<proteinExistence type="predicted"/>
<dbReference type="AlphaFoldDB" id="A0A9N9DKB2"/>
<protein>
    <submittedName>
        <fullName evidence="1">15224_t:CDS:1</fullName>
    </submittedName>
</protein>
<organism evidence="1 2">
    <name type="scientific">Funneliformis caledonium</name>
    <dbReference type="NCBI Taxonomy" id="1117310"/>
    <lineage>
        <taxon>Eukaryota</taxon>
        <taxon>Fungi</taxon>
        <taxon>Fungi incertae sedis</taxon>
        <taxon>Mucoromycota</taxon>
        <taxon>Glomeromycotina</taxon>
        <taxon>Glomeromycetes</taxon>
        <taxon>Glomerales</taxon>
        <taxon>Glomeraceae</taxon>
        <taxon>Funneliformis</taxon>
    </lineage>
</organism>
<reference evidence="1" key="1">
    <citation type="submission" date="2021-06" db="EMBL/GenBank/DDBJ databases">
        <authorList>
            <person name="Kallberg Y."/>
            <person name="Tangrot J."/>
            <person name="Rosling A."/>
        </authorList>
    </citation>
    <scope>NUCLEOTIDE SEQUENCE</scope>
    <source>
        <strain evidence="1">UK204</strain>
    </source>
</reference>
<keyword evidence="2" id="KW-1185">Reference proteome</keyword>
<evidence type="ECO:0000313" key="1">
    <source>
        <dbReference type="EMBL" id="CAG8641512.1"/>
    </source>
</evidence>
<name>A0A9N9DKB2_9GLOM</name>
<accession>A0A9N9DKB2</accession>
<dbReference type="Proteomes" id="UP000789570">
    <property type="component" value="Unassembled WGS sequence"/>
</dbReference>
<gene>
    <name evidence="1" type="ORF">FCALED_LOCUS10591</name>
</gene>
<feature type="non-terminal residue" evidence="1">
    <location>
        <position position="1"/>
    </location>
</feature>
<dbReference type="EMBL" id="CAJVPQ010003968">
    <property type="protein sequence ID" value="CAG8641512.1"/>
    <property type="molecule type" value="Genomic_DNA"/>
</dbReference>
<dbReference type="OrthoDB" id="10506269at2759"/>
<comment type="caution">
    <text evidence="1">The sequence shown here is derived from an EMBL/GenBank/DDBJ whole genome shotgun (WGS) entry which is preliminary data.</text>
</comment>
<evidence type="ECO:0000313" key="2">
    <source>
        <dbReference type="Proteomes" id="UP000789570"/>
    </source>
</evidence>
<sequence>DIFYDEPDDSLFKEIFSRQTFTLFKILEKSLKLYVSQIGFKIRIVKFEKENDT</sequence>